<sequence length="100" mass="11352">MVCSRVEYAAEPIDELFGIHGVFHDVKVFDTLDWLAFTGLQITTLPCDFYLGEQHRMHREFARRFVTAGADLHYRDSPANTTSESCGVFLGANHIGRIYV</sequence>
<organism evidence="1 2">
    <name type="scientific">Penicillium arizonense</name>
    <dbReference type="NCBI Taxonomy" id="1835702"/>
    <lineage>
        <taxon>Eukaryota</taxon>
        <taxon>Fungi</taxon>
        <taxon>Dikarya</taxon>
        <taxon>Ascomycota</taxon>
        <taxon>Pezizomycotina</taxon>
        <taxon>Eurotiomycetes</taxon>
        <taxon>Eurotiomycetidae</taxon>
        <taxon>Eurotiales</taxon>
        <taxon>Aspergillaceae</taxon>
        <taxon>Penicillium</taxon>
    </lineage>
</organism>
<accession>A0A1F5LP93</accession>
<dbReference type="AlphaFoldDB" id="A0A1F5LP93"/>
<gene>
    <name evidence="1" type="ORF">PENARI_c005G12142</name>
</gene>
<keyword evidence="2" id="KW-1185">Reference proteome</keyword>
<dbReference type="Proteomes" id="UP000177622">
    <property type="component" value="Unassembled WGS sequence"/>
</dbReference>
<evidence type="ECO:0000313" key="2">
    <source>
        <dbReference type="Proteomes" id="UP000177622"/>
    </source>
</evidence>
<proteinExistence type="predicted"/>
<name>A0A1F5LP93_PENAI</name>
<dbReference type="EMBL" id="LXJU01000005">
    <property type="protein sequence ID" value="OGE55034.1"/>
    <property type="molecule type" value="Genomic_DNA"/>
</dbReference>
<dbReference type="RefSeq" id="XP_022490464.1">
    <property type="nucleotide sequence ID" value="XM_022630074.1"/>
</dbReference>
<protein>
    <submittedName>
        <fullName evidence="1">Uncharacterized protein</fullName>
    </submittedName>
</protein>
<comment type="caution">
    <text evidence="1">The sequence shown here is derived from an EMBL/GenBank/DDBJ whole genome shotgun (WGS) entry which is preliminary data.</text>
</comment>
<dbReference type="GeneID" id="34574808"/>
<evidence type="ECO:0000313" key="1">
    <source>
        <dbReference type="EMBL" id="OGE55034.1"/>
    </source>
</evidence>
<reference evidence="1 2" key="1">
    <citation type="journal article" date="2016" name="Sci. Rep.">
        <title>Penicillium arizonense, a new, genome sequenced fungal species, reveals a high chemical diversity in secreted metabolites.</title>
        <authorList>
            <person name="Grijseels S."/>
            <person name="Nielsen J.C."/>
            <person name="Randelovic M."/>
            <person name="Nielsen J."/>
            <person name="Nielsen K.F."/>
            <person name="Workman M."/>
            <person name="Frisvad J.C."/>
        </authorList>
    </citation>
    <scope>NUCLEOTIDE SEQUENCE [LARGE SCALE GENOMIC DNA]</scope>
    <source>
        <strain evidence="1 2">CBS 141311</strain>
    </source>
</reference>